<keyword evidence="1" id="KW-0808">Transferase</keyword>
<dbReference type="InterPro" id="IPR029056">
    <property type="entry name" value="Ribokinase-like"/>
</dbReference>
<proteinExistence type="predicted"/>
<protein>
    <recommendedName>
        <fullName evidence="3">Carbohydrate kinase PfkB domain-containing protein</fullName>
    </recommendedName>
</protein>
<dbReference type="Proteomes" id="UP000268016">
    <property type="component" value="Unassembled WGS sequence"/>
</dbReference>
<dbReference type="Pfam" id="PF00294">
    <property type="entry name" value="PfkB"/>
    <property type="match status" value="1"/>
</dbReference>
<accession>A0A3N2QSB6</accession>
<evidence type="ECO:0000313" key="5">
    <source>
        <dbReference type="Proteomes" id="UP000268016"/>
    </source>
</evidence>
<evidence type="ECO:0000256" key="2">
    <source>
        <dbReference type="ARBA" id="ARBA00022777"/>
    </source>
</evidence>
<dbReference type="AlphaFoldDB" id="A0A3N2QSB6"/>
<name>A0A3N2QSB6_9RHOB</name>
<dbReference type="GO" id="GO:0016301">
    <property type="term" value="F:kinase activity"/>
    <property type="evidence" value="ECO:0007669"/>
    <property type="project" value="UniProtKB-KW"/>
</dbReference>
<keyword evidence="5" id="KW-1185">Reference proteome</keyword>
<dbReference type="PROSITE" id="PS00584">
    <property type="entry name" value="PFKB_KINASES_2"/>
    <property type="match status" value="1"/>
</dbReference>
<evidence type="ECO:0000259" key="3">
    <source>
        <dbReference type="Pfam" id="PF00294"/>
    </source>
</evidence>
<organism evidence="4 5">
    <name type="scientific">Histidinibacterium lentulum</name>
    <dbReference type="NCBI Taxonomy" id="2480588"/>
    <lineage>
        <taxon>Bacteria</taxon>
        <taxon>Pseudomonadati</taxon>
        <taxon>Pseudomonadota</taxon>
        <taxon>Alphaproteobacteria</taxon>
        <taxon>Rhodobacterales</taxon>
        <taxon>Paracoccaceae</taxon>
        <taxon>Histidinibacterium</taxon>
    </lineage>
</organism>
<dbReference type="PANTHER" id="PTHR47098:SF2">
    <property type="entry name" value="PROTEIN MAK32"/>
    <property type="match status" value="1"/>
</dbReference>
<evidence type="ECO:0000256" key="1">
    <source>
        <dbReference type="ARBA" id="ARBA00022679"/>
    </source>
</evidence>
<dbReference type="OrthoDB" id="9776822at2"/>
<reference evidence="4 5" key="1">
    <citation type="submission" date="2018-10" db="EMBL/GenBank/DDBJ databases">
        <title>Histidinibacterium lentulum gen. nov., sp. nov., a marine bacterium from the culture broth of Picochlorum sp. 122.</title>
        <authorList>
            <person name="Wang G."/>
        </authorList>
    </citation>
    <scope>NUCLEOTIDE SEQUENCE [LARGE SCALE GENOMIC DNA]</scope>
    <source>
        <strain evidence="4 5">B17</strain>
    </source>
</reference>
<keyword evidence="2" id="KW-0418">Kinase</keyword>
<evidence type="ECO:0000313" key="4">
    <source>
        <dbReference type="EMBL" id="ROT98108.1"/>
    </source>
</evidence>
<dbReference type="Gene3D" id="3.40.1190.20">
    <property type="match status" value="1"/>
</dbReference>
<sequence>MIDLVTTGWLTTDDIVLEDGTTSMARPGGGALYSAIGAAIWGGRVGVHAPAGETHAEASRREIGAWGLDTAGIADARGNGLELWLLHESDVHKQQVRKLGSSDPLSLDAERGPMPESYEQAKGFHIAPQGPDSSIATARRLRAAGRVLTMDILSDAFIDATRYADLAFLADIDAFLPSELEIQRIWAPDRIEDWLCRTAQESGTHVVGKIGAKGSLIAEGGTGRLTHVPAWPARVVDTTGAGDAYCGGFLAGLSSGRPLADCGAMGTVSASFVVEAFGALATRRPSAEERNARLAAVTDRVTAA</sequence>
<dbReference type="EMBL" id="RDRB01000010">
    <property type="protein sequence ID" value="ROT98108.1"/>
    <property type="molecule type" value="Genomic_DNA"/>
</dbReference>
<dbReference type="SUPFAM" id="SSF53613">
    <property type="entry name" value="Ribokinase-like"/>
    <property type="match status" value="1"/>
</dbReference>
<dbReference type="RefSeq" id="WP_123643648.1">
    <property type="nucleotide sequence ID" value="NZ_ML119090.1"/>
</dbReference>
<comment type="caution">
    <text evidence="4">The sequence shown here is derived from an EMBL/GenBank/DDBJ whole genome shotgun (WGS) entry which is preliminary data.</text>
</comment>
<dbReference type="PANTHER" id="PTHR47098">
    <property type="entry name" value="PROTEIN MAK32"/>
    <property type="match status" value="1"/>
</dbReference>
<dbReference type="InterPro" id="IPR011611">
    <property type="entry name" value="PfkB_dom"/>
</dbReference>
<dbReference type="InterPro" id="IPR002173">
    <property type="entry name" value="Carboh/pur_kinase_PfkB_CS"/>
</dbReference>
<feature type="domain" description="Carbohydrate kinase PfkB" evidence="3">
    <location>
        <begin position="25"/>
        <end position="280"/>
    </location>
</feature>
<gene>
    <name evidence="4" type="ORF">EAT49_17750</name>
</gene>